<evidence type="ECO:0000313" key="2">
    <source>
        <dbReference type="Proteomes" id="UP001295794"/>
    </source>
</evidence>
<keyword evidence="2" id="KW-1185">Reference proteome</keyword>
<protein>
    <submittedName>
        <fullName evidence="1">Uncharacterized protein</fullName>
    </submittedName>
</protein>
<organism evidence="1 2">
    <name type="scientific">Mycena citricolor</name>
    <dbReference type="NCBI Taxonomy" id="2018698"/>
    <lineage>
        <taxon>Eukaryota</taxon>
        <taxon>Fungi</taxon>
        <taxon>Dikarya</taxon>
        <taxon>Basidiomycota</taxon>
        <taxon>Agaricomycotina</taxon>
        <taxon>Agaricomycetes</taxon>
        <taxon>Agaricomycetidae</taxon>
        <taxon>Agaricales</taxon>
        <taxon>Marasmiineae</taxon>
        <taxon>Mycenaceae</taxon>
        <taxon>Mycena</taxon>
    </lineage>
</organism>
<accession>A0AAD2HYV7</accession>
<dbReference type="EMBL" id="CAVNYO010000472">
    <property type="protein sequence ID" value="CAK5283714.1"/>
    <property type="molecule type" value="Genomic_DNA"/>
</dbReference>
<dbReference type="Gene3D" id="3.10.110.10">
    <property type="entry name" value="Ubiquitin Conjugating Enzyme"/>
    <property type="match status" value="1"/>
</dbReference>
<gene>
    <name evidence="1" type="ORF">MYCIT1_LOCUS36461</name>
</gene>
<reference evidence="1" key="1">
    <citation type="submission" date="2023-11" db="EMBL/GenBank/DDBJ databases">
        <authorList>
            <person name="De Vega J J."/>
            <person name="De Vega J J."/>
        </authorList>
    </citation>
    <scope>NUCLEOTIDE SEQUENCE</scope>
</reference>
<feature type="non-terminal residue" evidence="1">
    <location>
        <position position="1"/>
    </location>
</feature>
<dbReference type="Proteomes" id="UP001295794">
    <property type="component" value="Unassembled WGS sequence"/>
</dbReference>
<proteinExistence type="predicted"/>
<dbReference type="InterPro" id="IPR016135">
    <property type="entry name" value="UBQ-conjugating_enzyme/RWD"/>
</dbReference>
<comment type="caution">
    <text evidence="1">The sequence shown here is derived from an EMBL/GenBank/DDBJ whole genome shotgun (WGS) entry which is preliminary data.</text>
</comment>
<dbReference type="AlphaFoldDB" id="A0AAD2HYV7"/>
<sequence>IVTLDPHGGCQSTLISHPHPSTIQWPRSHATSACWRSSRRARKASARVVFVWARGWRRHHDEPLERDDHRSGAYGAREPHLLPQDHVWRELSGGAADRAVPLPREPALRLADRRCREPAQLPVLAYWNRNGSIETVLVEIRREMASPANRKLPQPPEGSMF</sequence>
<evidence type="ECO:0000313" key="1">
    <source>
        <dbReference type="EMBL" id="CAK5283714.1"/>
    </source>
</evidence>
<name>A0AAD2HYV7_9AGAR</name>